<dbReference type="RefSeq" id="WP_269580470.1">
    <property type="nucleotide sequence ID" value="NZ_CP114589.1"/>
</dbReference>
<evidence type="ECO:0000313" key="6">
    <source>
        <dbReference type="Proteomes" id="UP001164748"/>
    </source>
</evidence>
<dbReference type="Gene3D" id="3.60.10.10">
    <property type="entry name" value="Endonuclease/exonuclease/phosphatase"/>
    <property type="match status" value="1"/>
</dbReference>
<keyword evidence="2" id="KW-0378">Hydrolase</keyword>
<feature type="chain" id="PRO_5041284693" evidence="3">
    <location>
        <begin position="22"/>
        <end position="335"/>
    </location>
</feature>
<evidence type="ECO:0000259" key="4">
    <source>
        <dbReference type="Pfam" id="PF03372"/>
    </source>
</evidence>
<dbReference type="EMBL" id="CP114589">
    <property type="protein sequence ID" value="WBA10461.1"/>
    <property type="molecule type" value="Genomic_DNA"/>
</dbReference>
<name>A0AA47KNZ5_9GAMM</name>
<keyword evidence="1 3" id="KW-0732">Signal</keyword>
<protein>
    <submittedName>
        <fullName evidence="5">Sphingomyelin phosphodiesterase</fullName>
    </submittedName>
</protein>
<geneLocation type="plasmid" evidence="5 6">
    <name>unnamed</name>
</geneLocation>
<organism evidence="5 6">
    <name type="scientific">Salinivibrio kushneri</name>
    <dbReference type="NCBI Taxonomy" id="1908198"/>
    <lineage>
        <taxon>Bacteria</taxon>
        <taxon>Pseudomonadati</taxon>
        <taxon>Pseudomonadota</taxon>
        <taxon>Gammaproteobacteria</taxon>
        <taxon>Vibrionales</taxon>
        <taxon>Vibrionaceae</taxon>
        <taxon>Salinivibrio</taxon>
    </lineage>
</organism>
<evidence type="ECO:0000313" key="5">
    <source>
        <dbReference type="EMBL" id="WBA10461.1"/>
    </source>
</evidence>
<dbReference type="Proteomes" id="UP001164748">
    <property type="component" value="Plasmid unnamed"/>
</dbReference>
<dbReference type="PANTHER" id="PTHR16320">
    <property type="entry name" value="SPHINGOMYELINASE FAMILY MEMBER"/>
    <property type="match status" value="1"/>
</dbReference>
<evidence type="ECO:0000256" key="1">
    <source>
        <dbReference type="ARBA" id="ARBA00022729"/>
    </source>
</evidence>
<proteinExistence type="predicted"/>
<accession>A0AA47KNZ5</accession>
<dbReference type="InterPro" id="IPR036691">
    <property type="entry name" value="Endo/exonu/phosph_ase_sf"/>
</dbReference>
<dbReference type="PANTHER" id="PTHR16320:SF23">
    <property type="entry name" value="SPHINGOMYELINASE C 1"/>
    <property type="match status" value="1"/>
</dbReference>
<dbReference type="InterPro" id="IPR005135">
    <property type="entry name" value="Endo/exonuclease/phosphatase"/>
</dbReference>
<reference evidence="5" key="1">
    <citation type="submission" date="2022-09" db="EMBL/GenBank/DDBJ databases">
        <authorList>
            <person name="Li Z.-J."/>
        </authorList>
    </citation>
    <scope>NUCLEOTIDE SEQUENCE</scope>
    <source>
        <strain evidence="5">TGB11</strain>
        <plasmid evidence="5">unnamed</plasmid>
    </source>
</reference>
<dbReference type="Pfam" id="PF03372">
    <property type="entry name" value="Exo_endo_phos"/>
    <property type="match status" value="1"/>
</dbReference>
<dbReference type="AlphaFoldDB" id="A0AA47KNZ5"/>
<keyword evidence="5" id="KW-0614">Plasmid</keyword>
<feature type="signal peptide" evidence="3">
    <location>
        <begin position="1"/>
        <end position="21"/>
    </location>
</feature>
<feature type="domain" description="Endonuclease/exonuclease/phosphatase" evidence="4">
    <location>
        <begin position="45"/>
        <end position="281"/>
    </location>
</feature>
<dbReference type="CDD" id="cd09078">
    <property type="entry name" value="nSMase"/>
    <property type="match status" value="1"/>
</dbReference>
<evidence type="ECO:0000256" key="3">
    <source>
        <dbReference type="SAM" id="SignalP"/>
    </source>
</evidence>
<dbReference type="GO" id="GO:0005576">
    <property type="term" value="C:extracellular region"/>
    <property type="evidence" value="ECO:0007669"/>
    <property type="project" value="InterPro"/>
</dbReference>
<dbReference type="InterPro" id="IPR017766">
    <property type="entry name" value="Sphingomyelinase/PLipase_C"/>
</dbReference>
<evidence type="ECO:0000256" key="2">
    <source>
        <dbReference type="ARBA" id="ARBA00022801"/>
    </source>
</evidence>
<gene>
    <name evidence="5" type="ORF">N8M53_14000</name>
</gene>
<sequence length="335" mass="37842">MKINKLLSTAAALLLSLSAHAGQLNVMAYNIMQLSNLQDWDQAERAARLPQAIADMDTQPDVILISEAFNAEAEQAMSQLASLYPYQTPNVGQDCSGDGWDALTGDCSNSLFVVRGGVTILSKYPILTQKAHVYHQSLKGSWDYQANKGFAYVEINKEGEAFHLIGTHLQATHDGMSDEEHQVRLGQLSEIKDFIDKAAIPADEPVIIGGDMNVEWSRQDEINDMKVVLNGALRFTEPEVTSFSAKHNWFTKANAYHFEYDLNYNTTLDYILWSRDHAVPANQPEMKVVQLTANNDWYWDYLEGEWPQAAGQTYHDGYYNELSDHYPVMVQFEFE</sequence>
<dbReference type="GO" id="GO:0004767">
    <property type="term" value="F:sphingomyelin phosphodiesterase activity"/>
    <property type="evidence" value="ECO:0007669"/>
    <property type="project" value="InterPro"/>
</dbReference>
<dbReference type="InterPro" id="IPR038772">
    <property type="entry name" value="Sph/SMPD2-like"/>
</dbReference>
<dbReference type="SUPFAM" id="SSF56219">
    <property type="entry name" value="DNase I-like"/>
    <property type="match status" value="1"/>
</dbReference>